<comment type="catalytic activity">
    <reaction evidence="1">
        <text>2-hydroxychromene-2-carboxylate = (3E)-4-(2-hydroxyphenyl)-2-oxobut-3-enoate</text>
        <dbReference type="Rhea" id="RHEA:27401"/>
        <dbReference type="ChEBI" id="CHEBI:59350"/>
        <dbReference type="ChEBI" id="CHEBI:59353"/>
        <dbReference type="EC" id="5.99.1.4"/>
    </reaction>
</comment>
<dbReference type="InterPro" id="IPR014440">
    <property type="entry name" value="HCCAis_GSTk"/>
</dbReference>
<dbReference type="InterPro" id="IPR044087">
    <property type="entry name" value="NahD-like"/>
</dbReference>
<dbReference type="InterPro" id="IPR051924">
    <property type="entry name" value="GST_Kappa/NadH"/>
</dbReference>
<name>A0ABW1U0Y5_9BURK</name>
<dbReference type="InterPro" id="IPR036249">
    <property type="entry name" value="Thioredoxin-like_sf"/>
</dbReference>
<dbReference type="RefSeq" id="WP_371439212.1">
    <property type="nucleotide sequence ID" value="NZ_JBHSRS010000080.1"/>
</dbReference>
<proteinExistence type="inferred from homology"/>
<dbReference type="Pfam" id="PF01323">
    <property type="entry name" value="DSBA"/>
    <property type="match status" value="1"/>
</dbReference>
<dbReference type="Proteomes" id="UP001596270">
    <property type="component" value="Unassembled WGS sequence"/>
</dbReference>
<sequence length="200" mass="21942">MQPIDFYFDFASPYGYFMSEKINVLAAEHGRTVTWRPILLFAALRSLGLPPPFEHPVKLEYITADFARSAAFLSVDYSLPPAFPALTQHAARAFYLLNEKVPVAAVPFAQDVLRGYFRDGRDISDIDVIAQMVCGQTGRLGSATGVRGLLKTGAARALLQNAITAAVEKKVFGSPFIVIDEESFFGVDRLPQIAKKLAEA</sequence>
<keyword evidence="4" id="KW-1185">Reference proteome</keyword>
<comment type="similarity">
    <text evidence="1">Belongs to the GST superfamily. NadH family.</text>
</comment>
<dbReference type="SUPFAM" id="SSF52833">
    <property type="entry name" value="Thioredoxin-like"/>
    <property type="match status" value="1"/>
</dbReference>
<dbReference type="PANTHER" id="PTHR42943">
    <property type="entry name" value="GLUTATHIONE S-TRANSFERASE KAPPA"/>
    <property type="match status" value="1"/>
</dbReference>
<organism evidence="3 4">
    <name type="scientific">Polaromonas aquatica</name>
    <dbReference type="NCBI Taxonomy" id="332657"/>
    <lineage>
        <taxon>Bacteria</taxon>
        <taxon>Pseudomonadati</taxon>
        <taxon>Pseudomonadota</taxon>
        <taxon>Betaproteobacteria</taxon>
        <taxon>Burkholderiales</taxon>
        <taxon>Comamonadaceae</taxon>
        <taxon>Polaromonas</taxon>
    </lineage>
</organism>
<dbReference type="EC" id="5.99.1.4" evidence="1"/>
<evidence type="ECO:0000313" key="3">
    <source>
        <dbReference type="EMBL" id="MFC6282830.1"/>
    </source>
</evidence>
<dbReference type="InterPro" id="IPR001853">
    <property type="entry name" value="DSBA-like_thioredoxin_dom"/>
</dbReference>
<dbReference type="PIRSF" id="PIRSF006386">
    <property type="entry name" value="HCCAis_GSTk"/>
    <property type="match status" value="1"/>
</dbReference>
<evidence type="ECO:0000256" key="1">
    <source>
        <dbReference type="PIRNR" id="PIRNR006386"/>
    </source>
</evidence>
<dbReference type="Gene3D" id="3.40.30.10">
    <property type="entry name" value="Glutaredoxin"/>
    <property type="match status" value="1"/>
</dbReference>
<protein>
    <recommendedName>
        <fullName evidence="1">2-hydroxychromene-2-carboxylate isomerase</fullName>
        <ecNumber evidence="1">5.99.1.4</ecNumber>
    </recommendedName>
</protein>
<evidence type="ECO:0000313" key="4">
    <source>
        <dbReference type="Proteomes" id="UP001596270"/>
    </source>
</evidence>
<evidence type="ECO:0000259" key="2">
    <source>
        <dbReference type="Pfam" id="PF01323"/>
    </source>
</evidence>
<dbReference type="CDD" id="cd03022">
    <property type="entry name" value="DsbA_HCCA_Iso"/>
    <property type="match status" value="1"/>
</dbReference>
<dbReference type="PANTHER" id="PTHR42943:SF2">
    <property type="entry name" value="GLUTATHIONE S-TRANSFERASE KAPPA 1"/>
    <property type="match status" value="1"/>
</dbReference>
<keyword evidence="1 3" id="KW-0413">Isomerase</keyword>
<dbReference type="EMBL" id="JBHSRS010000080">
    <property type="protein sequence ID" value="MFC6282830.1"/>
    <property type="molecule type" value="Genomic_DNA"/>
</dbReference>
<comment type="caution">
    <text evidence="3">The sequence shown here is derived from an EMBL/GenBank/DDBJ whole genome shotgun (WGS) entry which is preliminary data.</text>
</comment>
<accession>A0ABW1U0Y5</accession>
<dbReference type="GO" id="GO:0016853">
    <property type="term" value="F:isomerase activity"/>
    <property type="evidence" value="ECO:0007669"/>
    <property type="project" value="UniProtKB-KW"/>
</dbReference>
<gene>
    <name evidence="3" type="ORF">ACFQND_16535</name>
</gene>
<feature type="domain" description="DSBA-like thioredoxin" evidence="2">
    <location>
        <begin position="4"/>
        <end position="197"/>
    </location>
</feature>
<reference evidence="4" key="1">
    <citation type="journal article" date="2019" name="Int. J. Syst. Evol. Microbiol.">
        <title>The Global Catalogue of Microorganisms (GCM) 10K type strain sequencing project: providing services to taxonomists for standard genome sequencing and annotation.</title>
        <authorList>
            <consortium name="The Broad Institute Genomics Platform"/>
            <consortium name="The Broad Institute Genome Sequencing Center for Infectious Disease"/>
            <person name="Wu L."/>
            <person name="Ma J."/>
        </authorList>
    </citation>
    <scope>NUCLEOTIDE SEQUENCE [LARGE SCALE GENOMIC DNA]</scope>
    <source>
        <strain evidence="4">CCUG 39402</strain>
    </source>
</reference>